<keyword evidence="2" id="KW-1185">Reference proteome</keyword>
<organism evidence="1 2">
    <name type="scientific">Chthoniobacter flavus Ellin428</name>
    <dbReference type="NCBI Taxonomy" id="497964"/>
    <lineage>
        <taxon>Bacteria</taxon>
        <taxon>Pseudomonadati</taxon>
        <taxon>Verrucomicrobiota</taxon>
        <taxon>Spartobacteria</taxon>
        <taxon>Chthoniobacterales</taxon>
        <taxon>Chthoniobacteraceae</taxon>
        <taxon>Chthoniobacter</taxon>
    </lineage>
</organism>
<name>B4D9G5_9BACT</name>
<protein>
    <submittedName>
        <fullName evidence="1">Uncharacterized protein</fullName>
    </submittedName>
</protein>
<gene>
    <name evidence="1" type="ORF">CfE428DRAFT_5555</name>
</gene>
<evidence type="ECO:0000313" key="1">
    <source>
        <dbReference type="EMBL" id="EDY16926.1"/>
    </source>
</evidence>
<evidence type="ECO:0000313" key="2">
    <source>
        <dbReference type="Proteomes" id="UP000005824"/>
    </source>
</evidence>
<sequence length="40" mass="4615">MNKSKPLVMQIPFRFGDKRGTAKKTLSLFSHCDDQIISFE</sequence>
<dbReference type="InParanoid" id="B4D9G5"/>
<reference evidence="1 2" key="1">
    <citation type="journal article" date="2011" name="J. Bacteriol.">
        <title>Genome sequence of Chthoniobacter flavus Ellin428, an aerobic heterotrophic soil bacterium.</title>
        <authorList>
            <person name="Kant R."/>
            <person name="van Passel M.W."/>
            <person name="Palva A."/>
            <person name="Lucas S."/>
            <person name="Lapidus A."/>
            <person name="Glavina Del Rio T."/>
            <person name="Dalin E."/>
            <person name="Tice H."/>
            <person name="Bruce D."/>
            <person name="Goodwin L."/>
            <person name="Pitluck S."/>
            <person name="Larimer F.W."/>
            <person name="Land M.L."/>
            <person name="Hauser L."/>
            <person name="Sangwan P."/>
            <person name="de Vos W.M."/>
            <person name="Janssen P.H."/>
            <person name="Smidt H."/>
        </authorList>
    </citation>
    <scope>NUCLEOTIDE SEQUENCE [LARGE SCALE GENOMIC DNA]</scope>
    <source>
        <strain evidence="1 2">Ellin428</strain>
    </source>
</reference>
<dbReference type="Proteomes" id="UP000005824">
    <property type="component" value="Unassembled WGS sequence"/>
</dbReference>
<comment type="caution">
    <text evidence="1">The sequence shown here is derived from an EMBL/GenBank/DDBJ whole genome shotgun (WGS) entry which is preliminary data.</text>
</comment>
<dbReference type="EMBL" id="ABVL01000026">
    <property type="protein sequence ID" value="EDY16926.1"/>
    <property type="molecule type" value="Genomic_DNA"/>
</dbReference>
<proteinExistence type="predicted"/>
<dbReference type="AlphaFoldDB" id="B4D9G5"/>
<accession>B4D9G5</accession>